<feature type="region of interest" description="Disordered" evidence="1">
    <location>
        <begin position="1760"/>
        <end position="1849"/>
    </location>
</feature>
<reference evidence="4" key="1">
    <citation type="submission" date="2022-12" db="EMBL/GenBank/DDBJ databases">
        <authorList>
            <person name="Alioto T."/>
            <person name="Alioto T."/>
            <person name="Gomez Garrido J."/>
        </authorList>
    </citation>
    <scope>NUCLEOTIDE SEQUENCE</scope>
</reference>
<feature type="compositionally biased region" description="Basic and acidic residues" evidence="1">
    <location>
        <begin position="1872"/>
        <end position="1882"/>
    </location>
</feature>
<dbReference type="Proteomes" id="UP001178461">
    <property type="component" value="Chromosome 1"/>
</dbReference>
<sequence>MAACQLLLEITTFLRETFPYMPRPRTEPLVDLESCRLRLDPEMDRHRYERKISFAGVLDENEDSKDSLHSSSHTLKSDTGCEEKKVPSRKIRIGGSRLLQIKGTRSFRVKKGGSLSSIRRAGSLKSTKLSRQDSESENEELQLSHSRDTVTDIEGSPWSASEPSIEPEVLSSTGTEENYHRNMSWLHVMILLCNQQSFICTHIDYCHPHCYLHHSRSCARLVRAIKLLYGDTVDSLKENNLLNNVARSKKQKECSDKSCLRTPSLKKRVTDSNLEGKKDSGMLKYIRHQVMSLSPAPLSLLIKAAPILTEEMYGDIQPAAWELLLSMDEHMAGAAAAMFLLCAVKVPEAVSDMLMSEFHHPEAVQRLNAILKFHTLWRFRYQIPPPSINFTLPSPVLGMPSVPMFDPPWVPQCSGSVQDPINEDQSKSFSARAVSRSHQRAEHILKNLQQEEEKKRLGREASLITAIPITQEACYEPSCSPSVEQEEEVEEVANLASRRLSVSPSCTSSTSHRNYSFRRGSVWSVRSAVSAEDEEHTTEHTPNHHVPQPPQAVFPACICAAVLPIVHLMEDGEVREDGVAVSAVAQQVLWNCLIEDPSTVLRHFLEKLTISNRQDELMYMLRKLLLNIGDFPAQTSHILFNYLVGLIMYFVRTPCEWGMDAISATLTFLWEVVGYVEGLFFKDLKQTMKKEQCEVKLLVTASMPGTKTLVVHGQNECDIPTQLPVHEDTQFEALLKECLEFFNISESQSSNYFLMDKRWNLIHYNKTYVRDIYPFRRSVSPQLNLVHMNPERGQELIQKQVFTRKLEEVGRVLFLISLTQKIPVAHKQSHVSLLQEDLLRLPSFPRSAIDAEFSLFSDPQAGKELFGLDTLQKSLWIKLLEEMFLGMPSEFPWGDEIMLFLNVFNGALILHPEDSALLRQYAATVINTAVHFNHLFSLSGYQWILPTMLQVYADYESNPQLRQAIEFACRQFYILHRKPFVLQLFASVAPLLEFPDATNNAPSKGVSAQCLFDLLQSLEGDTPDNLDILELVKAEKPLKSLDFCYGNEDLTFSISEAIKLCVTVVAYAPESFRSLQMLMVLEALVPCYLQRLKRQTSQVETVTAAREEIAATAALATSLQALLYSVEVLTRPMTAPQMSRCDQGHKGTTTANHTMSSGTNTRYPDQGAKLHFIRENLHLLEEGQGIQREELDERIAREEFRRPRESLLNICTEFYKHCGPRLKILQNLAGEPRVTSLELLDVKSHMRLAEIAHSLLKLAPYDTQTMESRGLRRYIMEMLPITDWTAEAVRPALILILKRLDRMFNKIHKMPTLRRQVEWEPASSLIEGVCLTLQRQPIISFLPHLRSLINVCVNLVMGVVGPSSVADGLPLLHLSPYLSPPLPFSTAVVRLVALQIQALKEDFPLSHVISPFTNQERREGMLLNLLIPFVLTVGSGSKDSPWLEQPEVLLLLQTVINILLPPRIISTSRSKNFMLESSPAHCSTPGDAGKDLRKEGLAESTSQAAYLALKVILVCFERQLGSQWYWLSLQVKEMALRKVGGLALWDFIDFIVRTRIPIFVLLRPFIQCKLLAQPAENHEEMTARQHIADQLERRFIPRPLCKSSLIAEFNNELKILKEAVHSGSAYQGKTSISTAGTSTSAYRLSLATMSRSNTGTGTVWEQDSEPSQQASQDTLSRTDEEDEENDSVSMPSVVSEQEAYLMGAIGRRRFSSHLSSMSAPQAEVGMLPSQRVASVQSEPGHHNLLLQQPLGRKRGLRQLRRPLLSRQKTQTEPRSRHGARLSTTRRSIQPKAKPTVDQKRSVTFTEAKSEALTSKPDPAPIAAQQQSSKKSSPSDGSKQEAANRSTLPPSPAVIVADLHSQVSSSQNVMASAEDKKKDENVEQKPAPAHSTPPPTELSDTEDFAGLETTSLLQHEDTVLHISEDNGTENPLLSSQFSYMQVEVGQTGIDLDESHV</sequence>
<feature type="compositionally biased region" description="Polar residues" evidence="1">
    <location>
        <begin position="1653"/>
        <end position="1675"/>
    </location>
</feature>
<dbReference type="GO" id="GO:0030424">
    <property type="term" value="C:axon"/>
    <property type="evidence" value="ECO:0007669"/>
    <property type="project" value="TreeGrafter"/>
</dbReference>
<evidence type="ECO:0008006" key="6">
    <source>
        <dbReference type="Google" id="ProtNLM"/>
    </source>
</evidence>
<feature type="region of interest" description="Disordered" evidence="1">
    <location>
        <begin position="120"/>
        <end position="169"/>
    </location>
</feature>
<feature type="region of interest" description="Disordered" evidence="1">
    <location>
        <begin position="1653"/>
        <end position="1695"/>
    </location>
</feature>
<feature type="compositionally biased region" description="Polar residues" evidence="1">
    <location>
        <begin position="1146"/>
        <end position="1160"/>
    </location>
</feature>
<feature type="domain" description="Protein UNC80 central region" evidence="2">
    <location>
        <begin position="1"/>
        <end position="488"/>
    </location>
</feature>
<gene>
    <name evidence="4" type="ORF">PODLI_1B001651</name>
</gene>
<dbReference type="GO" id="GO:0055080">
    <property type="term" value="P:monoatomic cation homeostasis"/>
    <property type="evidence" value="ECO:0007669"/>
    <property type="project" value="TreeGrafter"/>
</dbReference>
<dbReference type="InterPro" id="IPR045852">
    <property type="entry name" value="UNC80_central"/>
</dbReference>
<protein>
    <recommendedName>
        <fullName evidence="6">Unc-80 homolog, NALCN channel complex subunit</fullName>
    </recommendedName>
</protein>
<dbReference type="PANTHER" id="PTHR31781">
    <property type="entry name" value="UNC80"/>
    <property type="match status" value="1"/>
</dbReference>
<dbReference type="PANTHER" id="PTHR31781:SF1">
    <property type="entry name" value="PROTEIN UNC-80 HOMOLOG"/>
    <property type="match status" value="1"/>
</dbReference>
<feature type="region of interest" description="Disordered" evidence="1">
    <location>
        <begin position="62"/>
        <end position="87"/>
    </location>
</feature>
<dbReference type="EMBL" id="OX395126">
    <property type="protein sequence ID" value="CAI5761683.1"/>
    <property type="molecule type" value="Genomic_DNA"/>
</dbReference>
<organism evidence="4 5">
    <name type="scientific">Podarcis lilfordi</name>
    <name type="common">Lilford's wall lizard</name>
    <dbReference type="NCBI Taxonomy" id="74358"/>
    <lineage>
        <taxon>Eukaryota</taxon>
        <taxon>Metazoa</taxon>
        <taxon>Chordata</taxon>
        <taxon>Craniata</taxon>
        <taxon>Vertebrata</taxon>
        <taxon>Euteleostomi</taxon>
        <taxon>Lepidosauria</taxon>
        <taxon>Squamata</taxon>
        <taxon>Bifurcata</taxon>
        <taxon>Unidentata</taxon>
        <taxon>Episquamata</taxon>
        <taxon>Laterata</taxon>
        <taxon>Lacertibaenia</taxon>
        <taxon>Lacertidae</taxon>
        <taxon>Podarcis</taxon>
    </lineage>
</organism>
<feature type="region of interest" description="Disordered" evidence="1">
    <location>
        <begin position="1861"/>
        <end position="1901"/>
    </location>
</feature>
<name>A0AA35JN57_9SAUR</name>
<feature type="region of interest" description="Disordered" evidence="1">
    <location>
        <begin position="528"/>
        <end position="547"/>
    </location>
</feature>
<dbReference type="Pfam" id="PF19424">
    <property type="entry name" value="UNC80"/>
    <property type="match status" value="1"/>
</dbReference>
<keyword evidence="5" id="KW-1185">Reference proteome</keyword>
<evidence type="ECO:0000259" key="2">
    <source>
        <dbReference type="Pfam" id="PF19424"/>
    </source>
</evidence>
<dbReference type="GO" id="GO:0034703">
    <property type="term" value="C:cation channel complex"/>
    <property type="evidence" value="ECO:0007669"/>
    <property type="project" value="TreeGrafter"/>
</dbReference>
<proteinExistence type="predicted"/>
<feature type="region of interest" description="Disordered" evidence="1">
    <location>
        <begin position="1137"/>
        <end position="1160"/>
    </location>
</feature>
<evidence type="ECO:0000313" key="5">
    <source>
        <dbReference type="Proteomes" id="UP001178461"/>
    </source>
</evidence>
<evidence type="ECO:0000313" key="4">
    <source>
        <dbReference type="EMBL" id="CAI5761683.1"/>
    </source>
</evidence>
<feature type="compositionally biased region" description="Low complexity" evidence="1">
    <location>
        <begin position="1820"/>
        <end position="1836"/>
    </location>
</feature>
<dbReference type="Pfam" id="PF20262">
    <property type="entry name" value="UNC80_C"/>
    <property type="match status" value="1"/>
</dbReference>
<evidence type="ECO:0000259" key="3">
    <source>
        <dbReference type="Pfam" id="PF20262"/>
    </source>
</evidence>
<feature type="compositionally biased region" description="Basic and acidic residues" evidence="1">
    <location>
        <begin position="75"/>
        <end position="86"/>
    </location>
</feature>
<accession>A0AA35JN57</accession>
<dbReference type="InterPro" id="IPR046460">
    <property type="entry name" value="UNC80_C"/>
</dbReference>
<dbReference type="GO" id="GO:0005261">
    <property type="term" value="F:monoatomic cation channel activity"/>
    <property type="evidence" value="ECO:0007669"/>
    <property type="project" value="TreeGrafter"/>
</dbReference>
<feature type="domain" description="Protein UNC80 C-terminal" evidence="3">
    <location>
        <begin position="533"/>
        <end position="1620"/>
    </location>
</feature>
<evidence type="ECO:0000256" key="1">
    <source>
        <dbReference type="SAM" id="MobiDB-lite"/>
    </source>
</evidence>